<dbReference type="PRINTS" id="PR00032">
    <property type="entry name" value="HTHARAC"/>
</dbReference>
<evidence type="ECO:0000256" key="4">
    <source>
        <dbReference type="PROSITE-ProRule" id="PRU00169"/>
    </source>
</evidence>
<dbReference type="GO" id="GO:0043565">
    <property type="term" value="F:sequence-specific DNA binding"/>
    <property type="evidence" value="ECO:0007669"/>
    <property type="project" value="InterPro"/>
</dbReference>
<proteinExistence type="predicted"/>
<organism evidence="7 8">
    <name type="scientific">Spirochaeta isovalerica</name>
    <dbReference type="NCBI Taxonomy" id="150"/>
    <lineage>
        <taxon>Bacteria</taxon>
        <taxon>Pseudomonadati</taxon>
        <taxon>Spirochaetota</taxon>
        <taxon>Spirochaetia</taxon>
        <taxon>Spirochaetales</taxon>
        <taxon>Spirochaetaceae</taxon>
        <taxon>Spirochaeta</taxon>
    </lineage>
</organism>
<evidence type="ECO:0000313" key="8">
    <source>
        <dbReference type="Proteomes" id="UP000587760"/>
    </source>
</evidence>
<dbReference type="SMART" id="SM00448">
    <property type="entry name" value="REC"/>
    <property type="match status" value="1"/>
</dbReference>
<dbReference type="PROSITE" id="PS50110">
    <property type="entry name" value="RESPONSE_REGULATORY"/>
    <property type="match status" value="1"/>
</dbReference>
<dbReference type="Proteomes" id="UP000587760">
    <property type="component" value="Unassembled WGS sequence"/>
</dbReference>
<dbReference type="InterPro" id="IPR011006">
    <property type="entry name" value="CheY-like_superfamily"/>
</dbReference>
<keyword evidence="1" id="KW-0805">Transcription regulation</keyword>
<evidence type="ECO:0000313" key="7">
    <source>
        <dbReference type="EMBL" id="MBB6482125.1"/>
    </source>
</evidence>
<dbReference type="GO" id="GO:0000160">
    <property type="term" value="P:phosphorelay signal transduction system"/>
    <property type="evidence" value="ECO:0007669"/>
    <property type="project" value="InterPro"/>
</dbReference>
<dbReference type="SUPFAM" id="SSF52172">
    <property type="entry name" value="CheY-like"/>
    <property type="match status" value="1"/>
</dbReference>
<evidence type="ECO:0000256" key="3">
    <source>
        <dbReference type="ARBA" id="ARBA00023163"/>
    </source>
</evidence>
<evidence type="ECO:0000256" key="1">
    <source>
        <dbReference type="ARBA" id="ARBA00023015"/>
    </source>
</evidence>
<dbReference type="InterPro" id="IPR020449">
    <property type="entry name" value="Tscrpt_reg_AraC-type_HTH"/>
</dbReference>
<feature type="modified residue" description="4-aspartylphosphate" evidence="4">
    <location>
        <position position="55"/>
    </location>
</feature>
<gene>
    <name evidence="7" type="ORF">HNR50_003813</name>
</gene>
<dbReference type="AlphaFoldDB" id="A0A841RDK5"/>
<dbReference type="RefSeq" id="WP_184748359.1">
    <property type="nucleotide sequence ID" value="NZ_JACHGJ010000009.1"/>
</dbReference>
<keyword evidence="4" id="KW-0597">Phosphoprotein</keyword>
<dbReference type="PANTHER" id="PTHR43280">
    <property type="entry name" value="ARAC-FAMILY TRANSCRIPTIONAL REGULATOR"/>
    <property type="match status" value="1"/>
</dbReference>
<dbReference type="Gene3D" id="1.10.10.60">
    <property type="entry name" value="Homeodomain-like"/>
    <property type="match status" value="2"/>
</dbReference>
<keyword evidence="3" id="KW-0804">Transcription</keyword>
<feature type="domain" description="HTH araC/xylS-type" evidence="5">
    <location>
        <begin position="166"/>
        <end position="264"/>
    </location>
</feature>
<dbReference type="PROSITE" id="PS01124">
    <property type="entry name" value="HTH_ARAC_FAMILY_2"/>
    <property type="match status" value="1"/>
</dbReference>
<dbReference type="InterPro" id="IPR001789">
    <property type="entry name" value="Sig_transdc_resp-reg_receiver"/>
</dbReference>
<evidence type="ECO:0000259" key="5">
    <source>
        <dbReference type="PROSITE" id="PS01124"/>
    </source>
</evidence>
<dbReference type="InterPro" id="IPR018062">
    <property type="entry name" value="HTH_AraC-typ_CS"/>
</dbReference>
<dbReference type="Pfam" id="PF00072">
    <property type="entry name" value="Response_reg"/>
    <property type="match status" value="1"/>
</dbReference>
<dbReference type="SUPFAM" id="SSF46689">
    <property type="entry name" value="Homeodomain-like"/>
    <property type="match status" value="2"/>
</dbReference>
<dbReference type="PANTHER" id="PTHR43280:SF2">
    <property type="entry name" value="HTH-TYPE TRANSCRIPTIONAL REGULATOR EXSA"/>
    <property type="match status" value="1"/>
</dbReference>
<accession>A0A841RDK5</accession>
<comment type="caution">
    <text evidence="7">The sequence shown here is derived from an EMBL/GenBank/DDBJ whole genome shotgun (WGS) entry which is preliminary data.</text>
</comment>
<name>A0A841RDK5_9SPIO</name>
<evidence type="ECO:0000259" key="6">
    <source>
        <dbReference type="PROSITE" id="PS50110"/>
    </source>
</evidence>
<dbReference type="InterPro" id="IPR018060">
    <property type="entry name" value="HTH_AraC"/>
</dbReference>
<dbReference type="EMBL" id="JACHGJ010000009">
    <property type="protein sequence ID" value="MBB6482125.1"/>
    <property type="molecule type" value="Genomic_DNA"/>
</dbReference>
<reference evidence="7 8" key="1">
    <citation type="submission" date="2020-08" db="EMBL/GenBank/DDBJ databases">
        <title>Genomic Encyclopedia of Type Strains, Phase IV (KMG-IV): sequencing the most valuable type-strain genomes for metagenomic binning, comparative biology and taxonomic classification.</title>
        <authorList>
            <person name="Goeker M."/>
        </authorList>
    </citation>
    <scope>NUCLEOTIDE SEQUENCE [LARGE SCALE GENOMIC DNA]</scope>
    <source>
        <strain evidence="7 8">DSM 2461</strain>
    </source>
</reference>
<keyword evidence="8" id="KW-1185">Reference proteome</keyword>
<dbReference type="SMART" id="SM00342">
    <property type="entry name" value="HTH_ARAC"/>
    <property type="match status" value="1"/>
</dbReference>
<dbReference type="GO" id="GO:0003700">
    <property type="term" value="F:DNA-binding transcription factor activity"/>
    <property type="evidence" value="ECO:0007669"/>
    <property type="project" value="InterPro"/>
</dbReference>
<dbReference type="CDD" id="cd17536">
    <property type="entry name" value="REC_YesN-like"/>
    <property type="match status" value="1"/>
</dbReference>
<feature type="domain" description="Response regulatory" evidence="6">
    <location>
        <begin position="3"/>
        <end position="122"/>
    </location>
</feature>
<dbReference type="Pfam" id="PF12833">
    <property type="entry name" value="HTH_18"/>
    <property type="match status" value="1"/>
</dbReference>
<protein>
    <submittedName>
        <fullName evidence="7">Two-component system response regulator YesN</fullName>
    </submittedName>
</protein>
<dbReference type="Gene3D" id="3.40.50.2300">
    <property type="match status" value="1"/>
</dbReference>
<sequence>MIKVVLVEDEEYLRKEIALTTPWQDLGCALIGEAVNGASGFELIEKTRPDLIITDIRMPGMDGLEMLSRLNESLGDKRPYAILLTGHTDFEYARQAIRIGVGDYLLKPVDDTLFHSLLLKTAQKLEKRNARRRAESELEILDKGRLALFKEFGDPVAGDNKDEYVKQAIEYIREHYIQDISLADAAGNMGITQGYLSRIFKEKTTYTFLEYLTYYRLRKAVKLLHDRSLRINEIARLCGFQDHGYFSQLFRRYLGVTPGQFRKGNS</sequence>
<evidence type="ECO:0000256" key="2">
    <source>
        <dbReference type="ARBA" id="ARBA00023125"/>
    </source>
</evidence>
<keyword evidence="2" id="KW-0238">DNA-binding</keyword>
<dbReference type="InterPro" id="IPR009057">
    <property type="entry name" value="Homeodomain-like_sf"/>
</dbReference>
<dbReference type="PROSITE" id="PS00041">
    <property type="entry name" value="HTH_ARAC_FAMILY_1"/>
    <property type="match status" value="1"/>
</dbReference>